<comment type="caution">
    <text evidence="2">The sequence shown here is derived from an EMBL/GenBank/DDBJ whole genome shotgun (WGS) entry which is preliminary data.</text>
</comment>
<dbReference type="PANTHER" id="PTHR34068">
    <property type="entry name" value="UPF0145 PROTEIN YBJQ"/>
    <property type="match status" value="1"/>
</dbReference>
<sequence length="200" mass="21995">MGLFNEKERLFFFCEKCGFVGSAERSPNNPPNCNVCGTKMICKNISSDEWQTKSPAQKEEIKNKWRLEAKENSPLYDNIYQSMSQLILTTGYNLEGYKITKYISVISGSVVLGTGFLSEFSASISDLFGEKSELFAEKLEMAKGAAQEKLKKSACKVEADGIIGIDFDYITFSGNMVGVAATGTAVKLEKITLTAENNGK</sequence>
<dbReference type="EMBL" id="JAHQCX010000007">
    <property type="protein sequence ID" value="MBU9726835.1"/>
    <property type="molecule type" value="Genomic_DNA"/>
</dbReference>
<dbReference type="PANTHER" id="PTHR34068:SF1">
    <property type="entry name" value="UPF0145 PROTEIN YBJQ"/>
    <property type="match status" value="1"/>
</dbReference>
<dbReference type="InterPro" id="IPR035439">
    <property type="entry name" value="UPF0145_dom_sf"/>
</dbReference>
<dbReference type="SUPFAM" id="SSF117782">
    <property type="entry name" value="YbjQ-like"/>
    <property type="match status" value="1"/>
</dbReference>
<proteinExistence type="inferred from homology"/>
<reference evidence="2 3" key="1">
    <citation type="submission" date="2021-06" db="EMBL/GenBank/DDBJ databases">
        <title>Description of novel taxa of the family Lachnospiraceae.</title>
        <authorList>
            <person name="Chaplin A.V."/>
            <person name="Sokolova S.R."/>
            <person name="Pikina A.P."/>
            <person name="Korzhanova M."/>
            <person name="Belova V."/>
            <person name="Korostin D."/>
            <person name="Efimov B.A."/>
        </authorList>
    </citation>
    <scope>NUCLEOTIDE SEQUENCE [LARGE SCALE GENOMIC DNA]</scope>
    <source>
        <strain evidence="2 3">ASD4241</strain>
    </source>
</reference>
<organism evidence="2 3">
    <name type="scientific">Diplocloster modestus</name>
    <dbReference type="NCBI Taxonomy" id="2850322"/>
    <lineage>
        <taxon>Bacteria</taxon>
        <taxon>Bacillati</taxon>
        <taxon>Bacillota</taxon>
        <taxon>Clostridia</taxon>
        <taxon>Lachnospirales</taxon>
        <taxon>Lachnospiraceae</taxon>
        <taxon>Diplocloster</taxon>
    </lineage>
</organism>
<protein>
    <submittedName>
        <fullName evidence="2">YbjQ family protein</fullName>
    </submittedName>
</protein>
<keyword evidence="3" id="KW-1185">Reference proteome</keyword>
<dbReference type="Proteomes" id="UP001314681">
    <property type="component" value="Unassembled WGS sequence"/>
</dbReference>
<evidence type="ECO:0000313" key="3">
    <source>
        <dbReference type="Proteomes" id="UP001314681"/>
    </source>
</evidence>
<comment type="similarity">
    <text evidence="1">Belongs to the UPF0145 family.</text>
</comment>
<accession>A0ABS6K8J5</accession>
<name>A0ABS6K8J5_9FIRM</name>
<evidence type="ECO:0000313" key="2">
    <source>
        <dbReference type="EMBL" id="MBU9726835.1"/>
    </source>
</evidence>
<dbReference type="Gene3D" id="3.30.110.70">
    <property type="entry name" value="Hypothetical protein apc22750. Chain B"/>
    <property type="match status" value="1"/>
</dbReference>
<dbReference type="Pfam" id="PF01906">
    <property type="entry name" value="YbjQ_1"/>
    <property type="match status" value="1"/>
</dbReference>
<gene>
    <name evidence="2" type="ORF">KTH90_12495</name>
</gene>
<evidence type="ECO:0000256" key="1">
    <source>
        <dbReference type="ARBA" id="ARBA00010751"/>
    </source>
</evidence>
<dbReference type="RefSeq" id="WP_158352934.1">
    <property type="nucleotide sequence ID" value="NZ_JAHQCX010000007.1"/>
</dbReference>
<dbReference type="InterPro" id="IPR002765">
    <property type="entry name" value="UPF0145_YbjQ-like"/>
</dbReference>